<evidence type="ECO:0000256" key="2">
    <source>
        <dbReference type="ARBA" id="ARBA00023315"/>
    </source>
</evidence>
<dbReference type="Pfam" id="PF00583">
    <property type="entry name" value="Acetyltransf_1"/>
    <property type="match status" value="1"/>
</dbReference>
<dbReference type="PANTHER" id="PTHR43420">
    <property type="entry name" value="ACETYLTRANSFERASE"/>
    <property type="match status" value="1"/>
</dbReference>
<dbReference type="EMBL" id="SPQZ01000003">
    <property type="protein sequence ID" value="TFV98427.1"/>
    <property type="molecule type" value="Genomic_DNA"/>
</dbReference>
<dbReference type="CDD" id="cd04301">
    <property type="entry name" value="NAT_SF"/>
    <property type="match status" value="1"/>
</dbReference>
<comment type="caution">
    <text evidence="4">The sequence shown here is derived from an EMBL/GenBank/DDBJ whole genome shotgun (WGS) entry which is preliminary data.</text>
</comment>
<dbReference type="InterPro" id="IPR050680">
    <property type="entry name" value="YpeA/RimI_acetyltransf"/>
</dbReference>
<proteinExistence type="predicted"/>
<reference evidence="4 5" key="1">
    <citation type="journal article" date="2018" name="J. Microbiol.">
        <title>Leifsonia flava sp. nov., a novel actinobacterium isolated from the rhizosphere of Aquilegia viridiflora.</title>
        <authorList>
            <person name="Cai Y."/>
            <person name="Tao W.Z."/>
            <person name="Ma Y.J."/>
            <person name="Cheng J."/>
            <person name="Zhang M.Y."/>
            <person name="Zhang Y.X."/>
        </authorList>
    </citation>
    <scope>NUCLEOTIDE SEQUENCE [LARGE SCALE GENOMIC DNA]</scope>
    <source>
        <strain evidence="4 5">SYP-B2174</strain>
    </source>
</reference>
<dbReference type="RefSeq" id="WP_135120448.1">
    <property type="nucleotide sequence ID" value="NZ_SPQZ01000003.1"/>
</dbReference>
<evidence type="ECO:0000256" key="1">
    <source>
        <dbReference type="ARBA" id="ARBA00022679"/>
    </source>
</evidence>
<evidence type="ECO:0000259" key="3">
    <source>
        <dbReference type="PROSITE" id="PS51186"/>
    </source>
</evidence>
<feature type="domain" description="N-acetyltransferase" evidence="3">
    <location>
        <begin position="7"/>
        <end position="158"/>
    </location>
</feature>
<organism evidence="4 5">
    <name type="scientific">Orlajensenia leifsoniae</name>
    <dbReference type="NCBI Taxonomy" id="2561933"/>
    <lineage>
        <taxon>Bacteria</taxon>
        <taxon>Bacillati</taxon>
        <taxon>Actinomycetota</taxon>
        <taxon>Actinomycetes</taxon>
        <taxon>Micrococcales</taxon>
        <taxon>Microbacteriaceae</taxon>
        <taxon>Orlajensenia</taxon>
    </lineage>
</organism>
<keyword evidence="5" id="KW-1185">Reference proteome</keyword>
<accession>A0A4Y9R1Y7</accession>
<protein>
    <submittedName>
        <fullName evidence="4">GNAT family N-acetyltransferase</fullName>
    </submittedName>
</protein>
<dbReference type="InterPro" id="IPR000182">
    <property type="entry name" value="GNAT_dom"/>
</dbReference>
<dbReference type="SUPFAM" id="SSF55729">
    <property type="entry name" value="Acyl-CoA N-acyltransferases (Nat)"/>
    <property type="match status" value="1"/>
</dbReference>
<keyword evidence="2" id="KW-0012">Acyltransferase</keyword>
<dbReference type="Gene3D" id="3.40.630.30">
    <property type="match status" value="1"/>
</dbReference>
<dbReference type="AlphaFoldDB" id="A0A4Y9R1Y7"/>
<evidence type="ECO:0000313" key="5">
    <source>
        <dbReference type="Proteomes" id="UP000298127"/>
    </source>
</evidence>
<dbReference type="InterPro" id="IPR016181">
    <property type="entry name" value="Acyl_CoA_acyltransferase"/>
</dbReference>
<keyword evidence="1 4" id="KW-0808">Transferase</keyword>
<dbReference type="PROSITE" id="PS51186">
    <property type="entry name" value="GNAT"/>
    <property type="match status" value="1"/>
</dbReference>
<sequence length="158" mass="17064">MSPAASVTLVDKTPEQLAAWLPISNALYEQARIDAGDIPAEAASAAASSQARFFPDGVPVDGHRIFTITVDEDDAGWLWIGPTADGTGGDWWIWDIEVHEAFRRRGIAEATMLLAEDVARAAGVTAIGLNVFGGNDTARRLYDRVGYSVTSVHMRKHL</sequence>
<dbReference type="GO" id="GO:0016747">
    <property type="term" value="F:acyltransferase activity, transferring groups other than amino-acyl groups"/>
    <property type="evidence" value="ECO:0007669"/>
    <property type="project" value="InterPro"/>
</dbReference>
<evidence type="ECO:0000313" key="4">
    <source>
        <dbReference type="EMBL" id="TFV98427.1"/>
    </source>
</evidence>
<gene>
    <name evidence="4" type="ORF">E4M00_10560</name>
</gene>
<dbReference type="Proteomes" id="UP000298127">
    <property type="component" value="Unassembled WGS sequence"/>
</dbReference>
<name>A0A4Y9R1Y7_9MICO</name>